<dbReference type="SUPFAM" id="SSF53383">
    <property type="entry name" value="PLP-dependent transferases"/>
    <property type="match status" value="1"/>
</dbReference>
<dbReference type="InterPro" id="IPR005814">
    <property type="entry name" value="Aminotrans_3"/>
</dbReference>
<keyword evidence="2 3" id="KW-0663">Pyridoxal phosphate</keyword>
<dbReference type="Gene3D" id="3.40.640.10">
    <property type="entry name" value="Type I PLP-dependent aspartate aminotransferase-like (Major domain)"/>
    <property type="match status" value="1"/>
</dbReference>
<dbReference type="Gene3D" id="3.90.1150.10">
    <property type="entry name" value="Aspartate Aminotransferase, domain 1"/>
    <property type="match status" value="1"/>
</dbReference>
<dbReference type="GO" id="GO:0008483">
    <property type="term" value="F:transaminase activity"/>
    <property type="evidence" value="ECO:0007669"/>
    <property type="project" value="UniProtKB-KW"/>
</dbReference>
<comment type="cofactor">
    <cofactor evidence="1">
        <name>pyridoxal 5'-phosphate</name>
        <dbReference type="ChEBI" id="CHEBI:597326"/>
    </cofactor>
</comment>
<dbReference type="AlphaFoldDB" id="A0A9D1PCT4"/>
<evidence type="ECO:0000256" key="1">
    <source>
        <dbReference type="ARBA" id="ARBA00001933"/>
    </source>
</evidence>
<protein>
    <submittedName>
        <fullName evidence="4">Aminotransferase class III-fold pyridoxal phosphate-dependent enzyme</fullName>
    </submittedName>
</protein>
<dbReference type="InterPro" id="IPR015421">
    <property type="entry name" value="PyrdxlP-dep_Trfase_major"/>
</dbReference>
<reference evidence="4" key="1">
    <citation type="journal article" date="2021" name="PeerJ">
        <title>Extensive microbial diversity within the chicken gut microbiome revealed by metagenomics and culture.</title>
        <authorList>
            <person name="Gilroy R."/>
            <person name="Ravi A."/>
            <person name="Getino M."/>
            <person name="Pursley I."/>
            <person name="Horton D.L."/>
            <person name="Alikhan N.F."/>
            <person name="Baker D."/>
            <person name="Gharbi K."/>
            <person name="Hall N."/>
            <person name="Watson M."/>
            <person name="Adriaenssens E.M."/>
            <person name="Foster-Nyarko E."/>
            <person name="Jarju S."/>
            <person name="Secka A."/>
            <person name="Antonio M."/>
            <person name="Oren A."/>
            <person name="Chaudhuri R.R."/>
            <person name="La Ragione R."/>
            <person name="Hildebrand F."/>
            <person name="Pallen M.J."/>
        </authorList>
    </citation>
    <scope>NUCLEOTIDE SEQUENCE</scope>
    <source>
        <strain evidence="4">CHK195-9823</strain>
    </source>
</reference>
<dbReference type="Pfam" id="PF00202">
    <property type="entry name" value="Aminotran_3"/>
    <property type="match status" value="1"/>
</dbReference>
<name>A0A9D1PCT4_9FIRM</name>
<dbReference type="InterPro" id="IPR015424">
    <property type="entry name" value="PyrdxlP-dep_Trfase"/>
</dbReference>
<accession>A0A9D1PCT4</accession>
<dbReference type="PANTHER" id="PTHR43713">
    <property type="entry name" value="GLUTAMATE-1-SEMIALDEHYDE 2,1-AMINOMUTASE"/>
    <property type="match status" value="1"/>
</dbReference>
<evidence type="ECO:0000313" key="4">
    <source>
        <dbReference type="EMBL" id="HIV38636.1"/>
    </source>
</evidence>
<evidence type="ECO:0000256" key="2">
    <source>
        <dbReference type="ARBA" id="ARBA00022898"/>
    </source>
</evidence>
<dbReference type="PANTHER" id="PTHR43713:SF3">
    <property type="entry name" value="GLUTAMATE-1-SEMIALDEHYDE 2,1-AMINOMUTASE 1, CHLOROPLASTIC-RELATED"/>
    <property type="match status" value="1"/>
</dbReference>
<gene>
    <name evidence="4" type="ORF">H9747_06490</name>
</gene>
<keyword evidence="4" id="KW-0032">Aminotransferase</keyword>
<evidence type="ECO:0000313" key="5">
    <source>
        <dbReference type="Proteomes" id="UP000886814"/>
    </source>
</evidence>
<dbReference type="CDD" id="cd00610">
    <property type="entry name" value="OAT_like"/>
    <property type="match status" value="1"/>
</dbReference>
<sequence length="446" mass="49661">MTLTYEESLEHYLNTFKKSGEMSLRASKYIPGSYSRRSFNYGPHAIYVDRAEGAYVYTVDGKKLLDFNNNFTVSILGYQNKEVDQAIIDTMKKGYSIGNPTEEEIELAKMICERIDSIEKVKFFCSASEACVGALRIARAYTGRDKVAKMEGGYHGFLDDFSFSAHPDAAKAGDDLEHIVPLPESEGIPANRAEDVILLTQNNIEVSEKLIREHADELACVVMELQSGSGGIVTLDPEFVKRIREVTRELGILLIFDETIMIRAYKGGFQSKYNVKPDLTISGKTIGGGIPLGMVGGSAEVMDVAARNEVQMSGTHHGHRLACAAGIATLKQLDDAAYERLNGMGDRIKKELNTWALKEKIPFIVFGESSVLGYAFTREMGQRIHTHRDYWTKSDGQKMQTFALEIAVRGFLPVHRGQLGLTLPMSDQDITDFIETTKDIVKEMYS</sequence>
<comment type="caution">
    <text evidence="4">The sequence shown here is derived from an EMBL/GenBank/DDBJ whole genome shotgun (WGS) entry which is preliminary data.</text>
</comment>
<keyword evidence="4" id="KW-0808">Transferase</keyword>
<evidence type="ECO:0000256" key="3">
    <source>
        <dbReference type="RuleBase" id="RU003560"/>
    </source>
</evidence>
<dbReference type="EMBL" id="DXIQ01000038">
    <property type="protein sequence ID" value="HIV38636.1"/>
    <property type="molecule type" value="Genomic_DNA"/>
</dbReference>
<comment type="similarity">
    <text evidence="3">Belongs to the class-III pyridoxal-phosphate-dependent aminotransferase family.</text>
</comment>
<proteinExistence type="inferred from homology"/>
<reference evidence="4" key="2">
    <citation type="submission" date="2021-04" db="EMBL/GenBank/DDBJ databases">
        <authorList>
            <person name="Gilroy R."/>
        </authorList>
    </citation>
    <scope>NUCLEOTIDE SEQUENCE</scope>
    <source>
        <strain evidence="4">CHK195-9823</strain>
    </source>
</reference>
<organism evidence="4 5">
    <name type="scientific">Candidatus Blautia stercorigallinarum</name>
    <dbReference type="NCBI Taxonomy" id="2838501"/>
    <lineage>
        <taxon>Bacteria</taxon>
        <taxon>Bacillati</taxon>
        <taxon>Bacillota</taxon>
        <taxon>Clostridia</taxon>
        <taxon>Lachnospirales</taxon>
        <taxon>Lachnospiraceae</taxon>
        <taxon>Blautia</taxon>
    </lineage>
</organism>
<dbReference type="GO" id="GO:0030170">
    <property type="term" value="F:pyridoxal phosphate binding"/>
    <property type="evidence" value="ECO:0007669"/>
    <property type="project" value="InterPro"/>
</dbReference>
<dbReference type="Proteomes" id="UP000886814">
    <property type="component" value="Unassembled WGS sequence"/>
</dbReference>
<dbReference type="InterPro" id="IPR015422">
    <property type="entry name" value="PyrdxlP-dep_Trfase_small"/>
</dbReference>